<evidence type="ECO:0000259" key="2">
    <source>
        <dbReference type="SMART" id="SM00327"/>
    </source>
</evidence>
<dbReference type="AlphaFoldDB" id="A0A1H4MSW8"/>
<name>A0A1H4MSW8_9BACT</name>
<evidence type="ECO:0000256" key="1">
    <source>
        <dbReference type="SAM" id="SignalP"/>
    </source>
</evidence>
<feature type="chain" id="PRO_5010350591" evidence="1">
    <location>
        <begin position="21"/>
        <end position="327"/>
    </location>
</feature>
<reference evidence="3 4" key="1">
    <citation type="submission" date="2016-10" db="EMBL/GenBank/DDBJ databases">
        <authorList>
            <person name="de Groot N.N."/>
        </authorList>
    </citation>
    <scope>NUCLEOTIDE SEQUENCE [LARGE SCALE GENOMIC DNA]</scope>
    <source>
        <strain evidence="3 4">AB35.6</strain>
    </source>
</reference>
<dbReference type="Proteomes" id="UP000182409">
    <property type="component" value="Unassembled WGS sequence"/>
</dbReference>
<dbReference type="SUPFAM" id="SSF53300">
    <property type="entry name" value="vWA-like"/>
    <property type="match status" value="1"/>
</dbReference>
<feature type="signal peptide" evidence="1">
    <location>
        <begin position="1"/>
        <end position="20"/>
    </location>
</feature>
<dbReference type="EMBL" id="FNSD01000001">
    <property type="protein sequence ID" value="SEB85615.1"/>
    <property type="molecule type" value="Genomic_DNA"/>
</dbReference>
<keyword evidence="1" id="KW-0732">Signal</keyword>
<protein>
    <submittedName>
        <fullName evidence="3">Ca-activated chloride channel family protein</fullName>
    </submittedName>
</protein>
<dbReference type="InterPro" id="IPR002035">
    <property type="entry name" value="VWF_A"/>
</dbReference>
<dbReference type="InterPro" id="IPR036465">
    <property type="entry name" value="vWFA_dom_sf"/>
</dbReference>
<dbReference type="CDD" id="cd00198">
    <property type="entry name" value="vWFA"/>
    <property type="match status" value="1"/>
</dbReference>
<evidence type="ECO:0000313" key="4">
    <source>
        <dbReference type="Proteomes" id="UP000182409"/>
    </source>
</evidence>
<dbReference type="Gene3D" id="3.40.50.410">
    <property type="entry name" value="von Willebrand factor, type A domain"/>
    <property type="match status" value="1"/>
</dbReference>
<dbReference type="Pfam" id="PF00092">
    <property type="entry name" value="VWA"/>
    <property type="match status" value="1"/>
</dbReference>
<evidence type="ECO:0000313" key="3">
    <source>
        <dbReference type="EMBL" id="SEB85615.1"/>
    </source>
</evidence>
<dbReference type="SMART" id="SM00327">
    <property type="entry name" value="VWA"/>
    <property type="match status" value="1"/>
</dbReference>
<proteinExistence type="predicted"/>
<sequence length="327" mass="35941">MKYCAVLAPLMLFCSLQRTCAQTAPAPKPSTEPAANETLTLRVASRVVAVSAVVRGKDNVPIQGLTKDDFELKQDGKDVAIRYFSEASELPLTLALLVDTSGSQRTLIGDEVVASDVFFQTMLGRPQDRATLLRVDAEVDELIPMTNSPSRLHLGLLGLSARPSSANGTRLQDAIYAVSKLTLAKQTGRKAIIVLSDGGDNGSSKSLEDAIHEAQQFNVQIYCIDYSVFNYAMDLNHSLGGVRAGSVDKGEEILKKLAEQTGGRMYNVGKMNLRTIYEQIARDLRFQYELGYTPPPDLKPGSFHRLELRTRDRKQTVQARNGFTFEP</sequence>
<gene>
    <name evidence="3" type="ORF">SAMN05443244_2018</name>
</gene>
<feature type="domain" description="VWFA" evidence="2">
    <location>
        <begin position="91"/>
        <end position="262"/>
    </location>
</feature>
<organism evidence="3 4">
    <name type="scientific">Terriglobus roseus</name>
    <dbReference type="NCBI Taxonomy" id="392734"/>
    <lineage>
        <taxon>Bacteria</taxon>
        <taxon>Pseudomonadati</taxon>
        <taxon>Acidobacteriota</taxon>
        <taxon>Terriglobia</taxon>
        <taxon>Terriglobales</taxon>
        <taxon>Acidobacteriaceae</taxon>
        <taxon>Terriglobus</taxon>
    </lineage>
</organism>
<dbReference type="NCBIfam" id="TIGR03436">
    <property type="entry name" value="acidobact_VWFA"/>
    <property type="match status" value="1"/>
</dbReference>
<dbReference type="InterPro" id="IPR017802">
    <property type="entry name" value="VWFA-rel_acidobac-type"/>
</dbReference>
<accession>A0A1H4MSW8</accession>